<feature type="region of interest" description="Disordered" evidence="1">
    <location>
        <begin position="1"/>
        <end position="21"/>
    </location>
</feature>
<dbReference type="InterPro" id="IPR029021">
    <property type="entry name" value="Prot-tyrosine_phosphatase-like"/>
</dbReference>
<dbReference type="PROSITE" id="PS00383">
    <property type="entry name" value="TYR_PHOSPHATASE_1"/>
    <property type="match status" value="1"/>
</dbReference>
<name>A0AAU9TKN0_EUPED</name>
<dbReference type="PANTHER" id="PTHR19134:SF534">
    <property type="entry name" value="LD27988P"/>
    <property type="match status" value="1"/>
</dbReference>
<protein>
    <recommendedName>
        <fullName evidence="6">Tyrosine-protein phosphatase non-receptor type 9</fullName>
    </recommendedName>
</protein>
<accession>A0AAU9TKN0</accession>
<evidence type="ECO:0008006" key="6">
    <source>
        <dbReference type="Google" id="ProtNLM"/>
    </source>
</evidence>
<dbReference type="SUPFAM" id="SSF52799">
    <property type="entry name" value="(Phosphotyrosine protein) phosphatases II"/>
    <property type="match status" value="1"/>
</dbReference>
<feature type="domain" description="Tyrosine-protein phosphatase" evidence="2">
    <location>
        <begin position="99"/>
        <end position="372"/>
    </location>
</feature>
<evidence type="ECO:0000259" key="3">
    <source>
        <dbReference type="PROSITE" id="PS50056"/>
    </source>
</evidence>
<feature type="domain" description="Tyrosine specific protein phosphatases" evidence="3">
    <location>
        <begin position="279"/>
        <end position="363"/>
    </location>
</feature>
<organism evidence="4 5">
    <name type="scientific">Euphydryas editha</name>
    <name type="common">Edith's checkerspot</name>
    <dbReference type="NCBI Taxonomy" id="104508"/>
    <lineage>
        <taxon>Eukaryota</taxon>
        <taxon>Metazoa</taxon>
        <taxon>Ecdysozoa</taxon>
        <taxon>Arthropoda</taxon>
        <taxon>Hexapoda</taxon>
        <taxon>Insecta</taxon>
        <taxon>Pterygota</taxon>
        <taxon>Neoptera</taxon>
        <taxon>Endopterygota</taxon>
        <taxon>Lepidoptera</taxon>
        <taxon>Glossata</taxon>
        <taxon>Ditrysia</taxon>
        <taxon>Papilionoidea</taxon>
        <taxon>Nymphalidae</taxon>
        <taxon>Nymphalinae</taxon>
        <taxon>Euphydryas</taxon>
    </lineage>
</organism>
<dbReference type="GO" id="GO:0009653">
    <property type="term" value="P:anatomical structure morphogenesis"/>
    <property type="evidence" value="ECO:0007669"/>
    <property type="project" value="UniProtKB-ARBA"/>
</dbReference>
<evidence type="ECO:0000259" key="2">
    <source>
        <dbReference type="PROSITE" id="PS50055"/>
    </source>
</evidence>
<dbReference type="InterPro" id="IPR000387">
    <property type="entry name" value="Tyr_Pase_dom"/>
</dbReference>
<dbReference type="InterPro" id="IPR050348">
    <property type="entry name" value="Protein-Tyr_Phosphatase"/>
</dbReference>
<comment type="caution">
    <text evidence="4">The sequence shown here is derived from an EMBL/GenBank/DDBJ whole genome shotgun (WGS) entry which is preliminary data.</text>
</comment>
<dbReference type="PANTHER" id="PTHR19134">
    <property type="entry name" value="RECEPTOR-TYPE TYROSINE-PROTEIN PHOSPHATASE"/>
    <property type="match status" value="1"/>
</dbReference>
<reference evidence="4" key="1">
    <citation type="submission" date="2022-03" db="EMBL/GenBank/DDBJ databases">
        <authorList>
            <person name="Tunstrom K."/>
        </authorList>
    </citation>
    <scope>NUCLEOTIDE SEQUENCE</scope>
</reference>
<dbReference type="GO" id="GO:0004725">
    <property type="term" value="F:protein tyrosine phosphatase activity"/>
    <property type="evidence" value="ECO:0007669"/>
    <property type="project" value="InterPro"/>
</dbReference>
<dbReference type="PROSITE" id="PS50055">
    <property type="entry name" value="TYR_PHOSPHATASE_PTP"/>
    <property type="match status" value="1"/>
</dbReference>
<dbReference type="Gene3D" id="3.90.190.10">
    <property type="entry name" value="Protein tyrosine phosphatase superfamily"/>
    <property type="match status" value="1"/>
</dbReference>
<gene>
    <name evidence="4" type="ORF">EEDITHA_LOCUS3762</name>
</gene>
<keyword evidence="5" id="KW-1185">Reference proteome</keyword>
<dbReference type="InterPro" id="IPR003595">
    <property type="entry name" value="Tyr_Pase_cat"/>
</dbReference>
<dbReference type="FunFam" id="3.90.190.10:FF:000026">
    <property type="entry name" value="tyrosine-protein phosphatase non-receptor type 9"/>
    <property type="match status" value="1"/>
</dbReference>
<proteinExistence type="predicted"/>
<dbReference type="Pfam" id="PF00102">
    <property type="entry name" value="Y_phosphatase"/>
    <property type="match status" value="1"/>
</dbReference>
<dbReference type="Proteomes" id="UP001153954">
    <property type="component" value="Unassembled WGS sequence"/>
</dbReference>
<dbReference type="GO" id="GO:0048666">
    <property type="term" value="P:neuron development"/>
    <property type="evidence" value="ECO:0007669"/>
    <property type="project" value="UniProtKB-ARBA"/>
</dbReference>
<sequence length="396" mass="43806">MTSDRVARLDNGSDIMHISEPPYTCDPSPLRHTHGYNGDMKTGHINSGDEDDIDLLTRGTWSSGEASPGLSDEECGGGGAGETPAALFARVRALGRRGLVAEYEDIRARPPAGTFHHAKLPSNLAKNRYTDVLCYDHSRVLLSQLDDDPSSDYINANYVDGYKQKNAFICTQGPLPKTFGDFWRMVWEQGSLVIVMTTRTVERGRVKCGQYWPAAPGARALHAGFAVDTESVDVDDDYTVSHLLLTDLRTEQRRRVWHGQYTRWPDYGVPGGGRAAPVLRFLALVRRAQQRARLELGDAWAGHSRGPPIVVHCSAGIGRTGTFLTLDMCTSRLAAEGVVDVRGAVERIRQQRAHSIQMPDQYVFCHLALLEYAVMHGYLESADLSGFDDDNEEESE</sequence>
<evidence type="ECO:0000313" key="4">
    <source>
        <dbReference type="EMBL" id="CAH2087508.1"/>
    </source>
</evidence>
<dbReference type="SMART" id="SM00404">
    <property type="entry name" value="PTPc_motif"/>
    <property type="match status" value="1"/>
</dbReference>
<dbReference type="SMART" id="SM00194">
    <property type="entry name" value="PTPc"/>
    <property type="match status" value="1"/>
</dbReference>
<dbReference type="AlphaFoldDB" id="A0AAU9TKN0"/>
<evidence type="ECO:0000313" key="5">
    <source>
        <dbReference type="Proteomes" id="UP001153954"/>
    </source>
</evidence>
<dbReference type="EMBL" id="CAKOGL010000006">
    <property type="protein sequence ID" value="CAH2087508.1"/>
    <property type="molecule type" value="Genomic_DNA"/>
</dbReference>
<dbReference type="InterPro" id="IPR016130">
    <property type="entry name" value="Tyr_Pase_AS"/>
</dbReference>
<dbReference type="InterPro" id="IPR000242">
    <property type="entry name" value="PTP_cat"/>
</dbReference>
<dbReference type="PROSITE" id="PS50056">
    <property type="entry name" value="TYR_PHOSPHATASE_2"/>
    <property type="match status" value="1"/>
</dbReference>
<evidence type="ECO:0000256" key="1">
    <source>
        <dbReference type="SAM" id="MobiDB-lite"/>
    </source>
</evidence>
<dbReference type="PRINTS" id="PR00700">
    <property type="entry name" value="PRTYPHPHTASE"/>
</dbReference>